<evidence type="ECO:0000256" key="1">
    <source>
        <dbReference type="ARBA" id="ARBA00023157"/>
    </source>
</evidence>
<dbReference type="EMBL" id="CP032627">
    <property type="protein sequence ID" value="AYG01918.1"/>
    <property type="molecule type" value="Genomic_DNA"/>
</dbReference>
<dbReference type="AlphaFoldDB" id="A0A387BH09"/>
<name>A0A387BH09_9LACT</name>
<reference evidence="4 5" key="1">
    <citation type="submission" date="2018-09" db="EMBL/GenBank/DDBJ databases">
        <title>Genome sequencing of strain 1JSPR-7.</title>
        <authorList>
            <person name="Heo J."/>
            <person name="Kim S.-J."/>
            <person name="Kwon S.-W."/>
        </authorList>
    </citation>
    <scope>NUCLEOTIDE SEQUENCE [LARGE SCALE GENOMIC DNA]</scope>
    <source>
        <strain evidence="4 5">1JSPR-7</strain>
    </source>
</reference>
<evidence type="ECO:0000313" key="5">
    <source>
        <dbReference type="Proteomes" id="UP000269374"/>
    </source>
</evidence>
<dbReference type="Pfam" id="PF03960">
    <property type="entry name" value="ArsC"/>
    <property type="match status" value="1"/>
</dbReference>
<dbReference type="NCBIfam" id="TIGR01617">
    <property type="entry name" value="arsC_related"/>
    <property type="match status" value="1"/>
</dbReference>
<keyword evidence="2" id="KW-0676">Redox-active center</keyword>
<dbReference type="Proteomes" id="UP000269374">
    <property type="component" value="Chromosome"/>
</dbReference>
<dbReference type="CDD" id="cd03032">
    <property type="entry name" value="ArsC_Spx"/>
    <property type="match status" value="1"/>
</dbReference>
<dbReference type="InterPro" id="IPR036249">
    <property type="entry name" value="Thioredoxin-like_sf"/>
</dbReference>
<dbReference type="Gene3D" id="3.40.30.10">
    <property type="entry name" value="Glutaredoxin"/>
    <property type="match status" value="1"/>
</dbReference>
<dbReference type="InterPro" id="IPR006504">
    <property type="entry name" value="Tscrpt_reg_Spx/MgsR"/>
</dbReference>
<protein>
    <submittedName>
        <fullName evidence="4">Spx/MgsR family RNA polymerase-binding regulatory protein</fullName>
    </submittedName>
</protein>
<keyword evidence="5" id="KW-1185">Reference proteome</keyword>
<proteinExistence type="inferred from homology"/>
<dbReference type="KEGG" id="lact:D7I46_04415"/>
<dbReference type="InterPro" id="IPR006660">
    <property type="entry name" value="Arsenate_reductase-like"/>
</dbReference>
<gene>
    <name evidence="4" type="ORF">D7I46_04415</name>
</gene>
<evidence type="ECO:0000256" key="3">
    <source>
        <dbReference type="PROSITE-ProRule" id="PRU01282"/>
    </source>
</evidence>
<dbReference type="PANTHER" id="PTHR30041:SF7">
    <property type="entry name" value="GLOBAL TRANSCRIPTIONAL REGULATOR SPX"/>
    <property type="match status" value="1"/>
</dbReference>
<dbReference type="PANTHER" id="PTHR30041">
    <property type="entry name" value="ARSENATE REDUCTASE"/>
    <property type="match status" value="1"/>
</dbReference>
<organism evidence="4 5">
    <name type="scientific">Lactococcus allomyrinae</name>
    <dbReference type="NCBI Taxonomy" id="2419773"/>
    <lineage>
        <taxon>Bacteria</taxon>
        <taxon>Bacillati</taxon>
        <taxon>Bacillota</taxon>
        <taxon>Bacilli</taxon>
        <taxon>Lactobacillales</taxon>
        <taxon>Streptococcaceae</taxon>
        <taxon>Lactococcus</taxon>
    </lineage>
</organism>
<dbReference type="OrthoDB" id="9794155at2"/>
<accession>A0A387BH09</accession>
<dbReference type="PROSITE" id="PS51353">
    <property type="entry name" value="ARSC"/>
    <property type="match status" value="1"/>
</dbReference>
<dbReference type="SUPFAM" id="SSF52833">
    <property type="entry name" value="Thioredoxin-like"/>
    <property type="match status" value="1"/>
</dbReference>
<comment type="similarity">
    <text evidence="3">Belongs to the ArsC family.</text>
</comment>
<evidence type="ECO:0000256" key="2">
    <source>
        <dbReference type="ARBA" id="ARBA00023284"/>
    </source>
</evidence>
<sequence>MKIISKLAELLDSTEDYLLGRTKTRDNEIILYTRKSCPSSKKAKRWLENHGIRFKEIDLLSKPLTKIEFVRLLQLTENGTKALIGERSSAYQKLKRKMDFNELTIRELTDYIQEYPTLLKTPIIHDEKQIQVGFNEERIRSFIPRVRRNLI</sequence>
<dbReference type="NCBIfam" id="NF002459">
    <property type="entry name" value="PRK01655.1"/>
    <property type="match status" value="1"/>
</dbReference>
<keyword evidence="1" id="KW-1015">Disulfide bond</keyword>
<evidence type="ECO:0000313" key="4">
    <source>
        <dbReference type="EMBL" id="AYG01918.1"/>
    </source>
</evidence>